<gene>
    <name evidence="2" type="ORF">ILUMI_02332</name>
</gene>
<protein>
    <submittedName>
        <fullName evidence="2">Uncharacterized protein</fullName>
    </submittedName>
</protein>
<dbReference type="Proteomes" id="UP000801492">
    <property type="component" value="Unassembled WGS sequence"/>
</dbReference>
<name>A0A8K0DDL7_IGNLU</name>
<comment type="caution">
    <text evidence="2">The sequence shown here is derived from an EMBL/GenBank/DDBJ whole genome shotgun (WGS) entry which is preliminary data.</text>
</comment>
<keyword evidence="1" id="KW-0732">Signal</keyword>
<feature type="signal peptide" evidence="1">
    <location>
        <begin position="1"/>
        <end position="32"/>
    </location>
</feature>
<keyword evidence="3" id="KW-1185">Reference proteome</keyword>
<accession>A0A8K0DDL7</accession>
<evidence type="ECO:0000256" key="1">
    <source>
        <dbReference type="SAM" id="SignalP"/>
    </source>
</evidence>
<organism evidence="2 3">
    <name type="scientific">Ignelater luminosus</name>
    <name type="common">Cucubano</name>
    <name type="synonym">Pyrophorus luminosus</name>
    <dbReference type="NCBI Taxonomy" id="2038154"/>
    <lineage>
        <taxon>Eukaryota</taxon>
        <taxon>Metazoa</taxon>
        <taxon>Ecdysozoa</taxon>
        <taxon>Arthropoda</taxon>
        <taxon>Hexapoda</taxon>
        <taxon>Insecta</taxon>
        <taxon>Pterygota</taxon>
        <taxon>Neoptera</taxon>
        <taxon>Endopterygota</taxon>
        <taxon>Coleoptera</taxon>
        <taxon>Polyphaga</taxon>
        <taxon>Elateriformia</taxon>
        <taxon>Elateroidea</taxon>
        <taxon>Elateridae</taxon>
        <taxon>Agrypninae</taxon>
        <taxon>Pyrophorini</taxon>
        <taxon>Ignelater</taxon>
    </lineage>
</organism>
<dbReference type="EMBL" id="VTPC01000923">
    <property type="protein sequence ID" value="KAF2903834.1"/>
    <property type="molecule type" value="Genomic_DNA"/>
</dbReference>
<reference evidence="2" key="1">
    <citation type="submission" date="2019-08" db="EMBL/GenBank/DDBJ databases">
        <title>The genome of the North American firefly Photinus pyralis.</title>
        <authorList>
            <consortium name="Photinus pyralis genome working group"/>
            <person name="Fallon T.R."/>
            <person name="Sander Lower S.E."/>
            <person name="Weng J.-K."/>
        </authorList>
    </citation>
    <scope>NUCLEOTIDE SEQUENCE</scope>
    <source>
        <strain evidence="2">TRF0915ILg1</strain>
        <tissue evidence="2">Whole body</tissue>
    </source>
</reference>
<proteinExistence type="predicted"/>
<feature type="chain" id="PRO_5035480149" evidence="1">
    <location>
        <begin position="33"/>
        <end position="161"/>
    </location>
</feature>
<sequence length="161" mass="18480">MLPSFFSFKEKGFIRMLVFMIILVLCMRECTTQMCHYEPNSFTEIKCSNMTSREQIRETIDDTLRSYGPVQELIQILELKDSKLSNFIVNQFRSLPNLEEIKLFRCDINTLSSENGTTNLNGSNAQEPIKPRGSKIREAVDKIMRLVTFGVLVMETALLVG</sequence>
<evidence type="ECO:0000313" key="3">
    <source>
        <dbReference type="Proteomes" id="UP000801492"/>
    </source>
</evidence>
<evidence type="ECO:0000313" key="2">
    <source>
        <dbReference type="EMBL" id="KAF2903834.1"/>
    </source>
</evidence>
<dbReference type="AlphaFoldDB" id="A0A8K0DDL7"/>